<gene>
    <name evidence="1" type="ORF">LCGC14_1439940</name>
</gene>
<feature type="non-terminal residue" evidence="1">
    <location>
        <position position="1"/>
    </location>
</feature>
<dbReference type="EMBL" id="LAZR01009802">
    <property type="protein sequence ID" value="KKM70519.1"/>
    <property type="molecule type" value="Genomic_DNA"/>
</dbReference>
<dbReference type="AlphaFoldDB" id="A0A0F9JKZ0"/>
<evidence type="ECO:0000313" key="1">
    <source>
        <dbReference type="EMBL" id="KKM70519.1"/>
    </source>
</evidence>
<sequence>NVGIKITAPLAKLHIDQATSDAAIPVLTLDQADISEGFINFIGSDRGVITGATNSLKSVRVELGGVVYRLALFVDA</sequence>
<reference evidence="1" key="1">
    <citation type="journal article" date="2015" name="Nature">
        <title>Complex archaea that bridge the gap between prokaryotes and eukaryotes.</title>
        <authorList>
            <person name="Spang A."/>
            <person name="Saw J.H."/>
            <person name="Jorgensen S.L."/>
            <person name="Zaremba-Niedzwiedzka K."/>
            <person name="Martijn J."/>
            <person name="Lind A.E."/>
            <person name="van Eijk R."/>
            <person name="Schleper C."/>
            <person name="Guy L."/>
            <person name="Ettema T.J."/>
        </authorList>
    </citation>
    <scope>NUCLEOTIDE SEQUENCE</scope>
</reference>
<organism evidence="1">
    <name type="scientific">marine sediment metagenome</name>
    <dbReference type="NCBI Taxonomy" id="412755"/>
    <lineage>
        <taxon>unclassified sequences</taxon>
        <taxon>metagenomes</taxon>
        <taxon>ecological metagenomes</taxon>
    </lineage>
</organism>
<proteinExistence type="predicted"/>
<protein>
    <submittedName>
        <fullName evidence="1">Uncharacterized protein</fullName>
    </submittedName>
</protein>
<name>A0A0F9JKZ0_9ZZZZ</name>
<accession>A0A0F9JKZ0</accession>
<comment type="caution">
    <text evidence="1">The sequence shown here is derived from an EMBL/GenBank/DDBJ whole genome shotgun (WGS) entry which is preliminary data.</text>
</comment>